<keyword evidence="1" id="KW-0233">DNA recombination</keyword>
<dbReference type="AlphaFoldDB" id="A0A0E3BD57"/>
<sequence length="266" mass="29880">MPTYKSEETKKGYAKNLRMMRPVFAEATWDQVSLPVIKGYLTKRTAKTQGNREMALLSVIWNWARGEGLTSLPWPAAGMERSKWKNKEKARKIKVRDDVFAAIYAEAAQHIKDCMDLGSATGMRLTDCITVLMPRGNLLTLEASKTGKEAEWDLNLSAVLPDLVRRRKALGADHLMLLSTADGQPVSPQALRYGWDKARSTAAEKAIERGDDELAEAIKQLYLRDMRKRAAQKAGSLEEASKLLQHSDERLTERHYGGVRRLKPVG</sequence>
<dbReference type="EMBL" id="AWTN01000095">
    <property type="protein sequence ID" value="KGG90842.1"/>
    <property type="molecule type" value="Genomic_DNA"/>
</dbReference>
<name>A0A0E3BD57_9BURK</name>
<evidence type="ECO:0000313" key="2">
    <source>
        <dbReference type="EMBL" id="KGG90842.1"/>
    </source>
</evidence>
<dbReference type="SUPFAM" id="SSF56349">
    <property type="entry name" value="DNA breaking-rejoining enzymes"/>
    <property type="match status" value="1"/>
</dbReference>
<proteinExistence type="predicted"/>
<organism evidence="2 3">
    <name type="scientific">Comamonas thiooxydans</name>
    <dbReference type="NCBI Taxonomy" id="363952"/>
    <lineage>
        <taxon>Bacteria</taxon>
        <taxon>Pseudomonadati</taxon>
        <taxon>Pseudomonadota</taxon>
        <taxon>Betaproteobacteria</taxon>
        <taxon>Burkholderiales</taxon>
        <taxon>Comamonadaceae</taxon>
        <taxon>Comamonas</taxon>
    </lineage>
</organism>
<dbReference type="InterPro" id="IPR011010">
    <property type="entry name" value="DNA_brk_join_enz"/>
</dbReference>
<evidence type="ECO:0008006" key="4">
    <source>
        <dbReference type="Google" id="ProtNLM"/>
    </source>
</evidence>
<gene>
    <name evidence="2" type="ORF">P245_15440</name>
</gene>
<dbReference type="Gene3D" id="1.10.443.10">
    <property type="entry name" value="Intergrase catalytic core"/>
    <property type="match status" value="1"/>
</dbReference>
<dbReference type="GO" id="GO:0006310">
    <property type="term" value="P:DNA recombination"/>
    <property type="evidence" value="ECO:0007669"/>
    <property type="project" value="UniProtKB-KW"/>
</dbReference>
<reference evidence="2 3" key="1">
    <citation type="submission" date="2013-09" db="EMBL/GenBank/DDBJ databases">
        <title>High correlation between genotypes and phenotypes of environmental bacteria Comamonas testosteroni strains.</title>
        <authorList>
            <person name="Liu L."/>
            <person name="Zhu W."/>
            <person name="Xia X."/>
            <person name="Xu B."/>
            <person name="Luo M."/>
            <person name="Wang G."/>
        </authorList>
    </citation>
    <scope>NUCLEOTIDE SEQUENCE [LARGE SCALE GENOMIC DNA]</scope>
    <source>
        <strain evidence="2 3">JL14</strain>
    </source>
</reference>
<dbReference type="Proteomes" id="UP000029567">
    <property type="component" value="Unassembled WGS sequence"/>
</dbReference>
<evidence type="ECO:0000313" key="3">
    <source>
        <dbReference type="Proteomes" id="UP000029567"/>
    </source>
</evidence>
<accession>A0A0E3BD57</accession>
<dbReference type="GO" id="GO:0003677">
    <property type="term" value="F:DNA binding"/>
    <property type="evidence" value="ECO:0007669"/>
    <property type="project" value="InterPro"/>
</dbReference>
<protein>
    <recommendedName>
        <fullName evidence="4">Integrase</fullName>
    </recommendedName>
</protein>
<evidence type="ECO:0000256" key="1">
    <source>
        <dbReference type="ARBA" id="ARBA00023172"/>
    </source>
</evidence>
<dbReference type="InterPro" id="IPR013762">
    <property type="entry name" value="Integrase-like_cat_sf"/>
</dbReference>
<dbReference type="GO" id="GO:0015074">
    <property type="term" value="P:DNA integration"/>
    <property type="evidence" value="ECO:0007669"/>
    <property type="project" value="InterPro"/>
</dbReference>
<comment type="caution">
    <text evidence="2">The sequence shown here is derived from an EMBL/GenBank/DDBJ whole genome shotgun (WGS) entry which is preliminary data.</text>
</comment>